<comment type="caution">
    <text evidence="1">The sequence shown here is derived from an EMBL/GenBank/DDBJ whole genome shotgun (WGS) entry which is preliminary data.</text>
</comment>
<organism evidence="1 2">
    <name type="scientific">Macrococcus hajekii</name>
    <dbReference type="NCBI Taxonomy" id="198482"/>
    <lineage>
        <taxon>Bacteria</taxon>
        <taxon>Bacillati</taxon>
        <taxon>Bacillota</taxon>
        <taxon>Bacilli</taxon>
        <taxon>Bacillales</taxon>
        <taxon>Staphylococcaceae</taxon>
        <taxon>Macrococcus</taxon>
    </lineage>
</organism>
<dbReference type="OrthoDB" id="2418060at2"/>
<evidence type="ECO:0000313" key="1">
    <source>
        <dbReference type="EMBL" id="TDM01611.1"/>
    </source>
</evidence>
<reference evidence="1 2" key="1">
    <citation type="submission" date="2019-01" db="EMBL/GenBank/DDBJ databases">
        <title>Draft genome sequences of the type strains of six Macrococcus species.</title>
        <authorList>
            <person name="Mazhar S."/>
            <person name="Altermann E."/>
            <person name="Hill C."/>
            <person name="Mcauliffe O."/>
        </authorList>
    </citation>
    <scope>NUCLEOTIDE SEQUENCE [LARGE SCALE GENOMIC DNA]</scope>
    <source>
        <strain evidence="1 2">CCM4809</strain>
    </source>
</reference>
<proteinExistence type="predicted"/>
<sequence length="322" mass="36584">MKKWLIGLVILVILALAGWQIYRYTIGMDVKPFDKSKTEKEYASLSEADGKTSDAMADAGMSVVGLGQDYFKLKNGNYVIHQLLDGQRRHTTYVTNSYIQVDETGKSKLTIGEPFLTPIMNKEKFKTQTWTEKTPIGEITFRSGDLNNGVNLNDIRMVNDDNTQGLRVERSLNPSLIHIDSNGHWLDASNFAVGAKEKMKSYDSVEQAASATDRVEDKGELLDVLKSDAASYYIYKHQYADFNEYTILPVIKKGNAYMAGKYHRFTFLNDQNETDMLIDSQFEDSLEGHGYTILFNREAEKPLKEKLQIKDDKTTIAIRELK</sequence>
<gene>
    <name evidence="1" type="ORF">ERX37_08950</name>
</gene>
<protein>
    <submittedName>
        <fullName evidence="1">Uncharacterized protein</fullName>
    </submittedName>
</protein>
<dbReference type="Proteomes" id="UP000295328">
    <property type="component" value="Unassembled WGS sequence"/>
</dbReference>
<name>A0A4R6BJB8_9STAP</name>
<accession>A0A4R6BJB8</accession>
<dbReference type="EMBL" id="SCWE01000003">
    <property type="protein sequence ID" value="TDM01611.1"/>
    <property type="molecule type" value="Genomic_DNA"/>
</dbReference>
<dbReference type="AlphaFoldDB" id="A0A4R6BJB8"/>
<evidence type="ECO:0000313" key="2">
    <source>
        <dbReference type="Proteomes" id="UP000295328"/>
    </source>
</evidence>
<keyword evidence="2" id="KW-1185">Reference proteome</keyword>
<dbReference type="RefSeq" id="WP_133430333.1">
    <property type="nucleotide sequence ID" value="NZ_BMCC01000001.1"/>
</dbReference>